<protein>
    <recommendedName>
        <fullName evidence="2">Ig-like domain-containing protein</fullName>
    </recommendedName>
</protein>
<name>M0IPW4_9EURY</name>
<dbReference type="InterPro" id="IPR058929">
    <property type="entry name" value="Ig_halo"/>
</dbReference>
<dbReference type="PATRIC" id="fig|662479.7.peg.489"/>
<feature type="domain" description="Ig-like" evidence="2">
    <location>
        <begin position="200"/>
        <end position="280"/>
    </location>
</feature>
<evidence type="ECO:0000313" key="3">
    <source>
        <dbReference type="EMBL" id="ELZ98057.1"/>
    </source>
</evidence>
<dbReference type="EMBL" id="AOLN01000004">
    <property type="protein sequence ID" value="ELZ98057.1"/>
    <property type="molecule type" value="Genomic_DNA"/>
</dbReference>
<feature type="region of interest" description="Disordered" evidence="1">
    <location>
        <begin position="21"/>
        <end position="61"/>
    </location>
</feature>
<dbReference type="Pfam" id="PF25942">
    <property type="entry name" value="Ig_halo"/>
    <property type="match status" value="1"/>
</dbReference>
<dbReference type="AlphaFoldDB" id="M0IPW4"/>
<evidence type="ECO:0000256" key="1">
    <source>
        <dbReference type="SAM" id="MobiDB-lite"/>
    </source>
</evidence>
<reference evidence="3 4" key="1">
    <citation type="journal article" date="2014" name="PLoS Genet.">
        <title>Phylogenetically driven sequencing of extremely halophilic archaea reveals strategies for static and dynamic osmo-response.</title>
        <authorList>
            <person name="Becker E.A."/>
            <person name="Seitzer P.M."/>
            <person name="Tritt A."/>
            <person name="Larsen D."/>
            <person name="Krusor M."/>
            <person name="Yao A.I."/>
            <person name="Wu D."/>
            <person name="Madern D."/>
            <person name="Eisen J.A."/>
            <person name="Darling A.E."/>
            <person name="Facciotti M.T."/>
        </authorList>
    </citation>
    <scope>NUCLEOTIDE SEQUENCE [LARGE SCALE GENOMIC DNA]</scope>
    <source>
        <strain evidence="3 4">ATCC BAA-1512</strain>
    </source>
</reference>
<dbReference type="OrthoDB" id="297949at2157"/>
<organism evidence="3 4">
    <name type="scientific">Haloferax mucosum ATCC BAA-1512</name>
    <dbReference type="NCBI Taxonomy" id="662479"/>
    <lineage>
        <taxon>Archaea</taxon>
        <taxon>Methanobacteriati</taxon>
        <taxon>Methanobacteriota</taxon>
        <taxon>Stenosarchaea group</taxon>
        <taxon>Halobacteria</taxon>
        <taxon>Halobacteriales</taxon>
        <taxon>Haloferacaceae</taxon>
        <taxon>Haloferax</taxon>
    </lineage>
</organism>
<sequence length="299" mass="32629">MKRRDILAGVAGGVSMLTGCLGKRESAEEPTRTRTTEPTPPANVTVFTETEPLPTPSAASVSDREAARSFVERYEQQYVYNELVHGFGSNGAATAIDVESAQAVVVHTTDRGYYLLSSCTGSAEYYDRNGSNSGASRNASAIAHFVGSDTHRRIPFNYYQCSRPGVEQSEKEAGNTPTARFQIYDFDTEPDYDHPEEGGHTVDVTVTDDGGATVLDREYQTSLPLTAQTRVTETPGEYTLSVSLDSEKRLEYEWSLSDPNKPSWWALSILVTNGGELTAKTLYPNETVGLPDSGVCRNI</sequence>
<dbReference type="RefSeq" id="WP_008317892.1">
    <property type="nucleotide sequence ID" value="NZ_AOLN01000004.1"/>
</dbReference>
<dbReference type="STRING" id="662479.C440_02378"/>
<dbReference type="Proteomes" id="UP000011550">
    <property type="component" value="Unassembled WGS sequence"/>
</dbReference>
<accession>M0IPW4</accession>
<gene>
    <name evidence="3" type="ORF">C440_02378</name>
</gene>
<dbReference type="PROSITE" id="PS51257">
    <property type="entry name" value="PROKAR_LIPOPROTEIN"/>
    <property type="match status" value="1"/>
</dbReference>
<feature type="compositionally biased region" description="Basic and acidic residues" evidence="1">
    <location>
        <begin position="22"/>
        <end position="35"/>
    </location>
</feature>
<keyword evidence="4" id="KW-1185">Reference proteome</keyword>
<proteinExistence type="predicted"/>
<evidence type="ECO:0000313" key="4">
    <source>
        <dbReference type="Proteomes" id="UP000011550"/>
    </source>
</evidence>
<comment type="caution">
    <text evidence="3">The sequence shown here is derived from an EMBL/GenBank/DDBJ whole genome shotgun (WGS) entry which is preliminary data.</text>
</comment>
<evidence type="ECO:0000259" key="2">
    <source>
        <dbReference type="Pfam" id="PF25942"/>
    </source>
</evidence>